<name>A0ABS9MCW2_9FIRM</name>
<comment type="caution">
    <text evidence="4">The sequence shown here is derived from an EMBL/GenBank/DDBJ whole genome shotgun (WGS) entry which is preliminary data.</text>
</comment>
<evidence type="ECO:0000256" key="3">
    <source>
        <dbReference type="ARBA" id="ARBA00022691"/>
    </source>
</evidence>
<dbReference type="InterPro" id="IPR012327">
    <property type="entry name" value="MeTrfase_D12"/>
</dbReference>
<dbReference type="PANTHER" id="PTHR30481">
    <property type="entry name" value="DNA ADENINE METHYLASE"/>
    <property type="match status" value="1"/>
</dbReference>
<evidence type="ECO:0000256" key="2">
    <source>
        <dbReference type="ARBA" id="ARBA00022679"/>
    </source>
</evidence>
<dbReference type="InterPro" id="IPR029063">
    <property type="entry name" value="SAM-dependent_MTases_sf"/>
</dbReference>
<keyword evidence="3" id="KW-0949">S-adenosyl-L-methionine</keyword>
<reference evidence="4 5" key="1">
    <citation type="submission" date="2022-01" db="EMBL/GenBank/DDBJ databases">
        <title>Collection of gut derived symbiotic bacterial strains cultured from healthy donors.</title>
        <authorList>
            <person name="Lin H."/>
            <person name="Kohout C."/>
            <person name="Waligurski E."/>
            <person name="Pamer E.G."/>
        </authorList>
    </citation>
    <scope>NUCLEOTIDE SEQUENCE [LARGE SCALE GENOMIC DNA]</scope>
    <source>
        <strain evidence="4 5">DFI.3.7</strain>
    </source>
</reference>
<evidence type="ECO:0000256" key="1">
    <source>
        <dbReference type="ARBA" id="ARBA00022603"/>
    </source>
</evidence>
<dbReference type="PRINTS" id="PR00505">
    <property type="entry name" value="D12N6MTFRASE"/>
</dbReference>
<keyword evidence="1 4" id="KW-0489">Methyltransferase</keyword>
<protein>
    <submittedName>
        <fullName evidence="4">DNA adenine methylase</fullName>
    </submittedName>
</protein>
<dbReference type="Gene3D" id="3.40.50.150">
    <property type="entry name" value="Vaccinia Virus protein VP39"/>
    <property type="match status" value="2"/>
</dbReference>
<dbReference type="GO" id="GO:0032259">
    <property type="term" value="P:methylation"/>
    <property type="evidence" value="ECO:0007669"/>
    <property type="project" value="UniProtKB-KW"/>
</dbReference>
<dbReference type="Pfam" id="PF02086">
    <property type="entry name" value="MethyltransfD12"/>
    <property type="match status" value="1"/>
</dbReference>
<dbReference type="SUPFAM" id="SSF53335">
    <property type="entry name" value="S-adenosyl-L-methionine-dependent methyltransferases"/>
    <property type="match status" value="1"/>
</dbReference>
<dbReference type="Proteomes" id="UP001200313">
    <property type="component" value="Unassembled WGS sequence"/>
</dbReference>
<keyword evidence="2" id="KW-0808">Transferase</keyword>
<dbReference type="EMBL" id="JAKNJB010000040">
    <property type="protein sequence ID" value="MCG4528650.1"/>
    <property type="molecule type" value="Genomic_DNA"/>
</dbReference>
<gene>
    <name evidence="4" type="ORF">L0P79_16515</name>
</gene>
<keyword evidence="5" id="KW-1185">Reference proteome</keyword>
<evidence type="ECO:0000313" key="4">
    <source>
        <dbReference type="EMBL" id="MCG4528650.1"/>
    </source>
</evidence>
<evidence type="ECO:0000313" key="5">
    <source>
        <dbReference type="Proteomes" id="UP001200313"/>
    </source>
</evidence>
<organism evidence="4 5">
    <name type="scientific">Intestinimonas massiliensis</name>
    <name type="common">ex Afouda et al. 2020</name>
    <dbReference type="NCBI Taxonomy" id="1673721"/>
    <lineage>
        <taxon>Bacteria</taxon>
        <taxon>Bacillati</taxon>
        <taxon>Bacillota</taxon>
        <taxon>Clostridia</taxon>
        <taxon>Eubacteriales</taxon>
        <taxon>Intestinimonas</taxon>
    </lineage>
</organism>
<dbReference type="RefSeq" id="WP_226928323.1">
    <property type="nucleotide sequence ID" value="NZ_JAKNJB010000040.1"/>
</dbReference>
<accession>A0ABS9MCW2</accession>
<sequence length="323" mass="38341">MRIARSFIPWVGGKSKLLWLIRKLAPPWYPRFIDVFGGSGTVTLSRPLKKGCMEVYNDYNSNLTNLFCCVKDRTLALLKELGFLPLNARDDFDVLLKFFSKDEFTDDYLKEELELTQVYLKPLERESIQKLLLERSPRGDIRRAADYFKLIRYSFSGGGKAFAGKPCDIRRFFYLIWECSRRLANVIIENKDFESLIQQYDRENAFFYCDPPYFQAEDCYQVEFPKEDHYRLHDVLLKCKGHVMVSYNYCPFILDLYKEFYIFYTTRPNSMSQTADSLYEELIITNYDPRKWTHAGQQFTLFPFGDEEEDERNYQLIHEPDVA</sequence>
<proteinExistence type="predicted"/>
<dbReference type="GO" id="GO:0008168">
    <property type="term" value="F:methyltransferase activity"/>
    <property type="evidence" value="ECO:0007669"/>
    <property type="project" value="UniProtKB-KW"/>
</dbReference>